<dbReference type="SUPFAM" id="SSF52096">
    <property type="entry name" value="ClpP/crotonase"/>
    <property type="match status" value="1"/>
</dbReference>
<accession>A0ABU2YNU8</accession>
<evidence type="ECO:0000313" key="5">
    <source>
        <dbReference type="EMBL" id="MDT0566003.1"/>
    </source>
</evidence>
<dbReference type="EMBL" id="JAVRFJ010000001">
    <property type="protein sequence ID" value="MDT0566003.1"/>
    <property type="molecule type" value="Genomic_DNA"/>
</dbReference>
<dbReference type="Gene3D" id="3.90.226.10">
    <property type="entry name" value="2-enoyl-CoA Hydratase, Chain A, domain 1"/>
    <property type="match status" value="1"/>
</dbReference>
<organism evidence="5 6">
    <name type="scientific">Streptomyces gottesmaniae</name>
    <dbReference type="NCBI Taxonomy" id="3075518"/>
    <lineage>
        <taxon>Bacteria</taxon>
        <taxon>Bacillati</taxon>
        <taxon>Actinomycetota</taxon>
        <taxon>Actinomycetes</taxon>
        <taxon>Kitasatosporales</taxon>
        <taxon>Streptomycetaceae</taxon>
        <taxon>Streptomyces</taxon>
    </lineage>
</organism>
<keyword evidence="6" id="KW-1185">Reference proteome</keyword>
<proteinExistence type="predicted"/>
<evidence type="ECO:0000256" key="2">
    <source>
        <dbReference type="ARBA" id="ARBA00011915"/>
    </source>
</evidence>
<comment type="caution">
    <text evidence="5">The sequence shown here is derived from an EMBL/GenBank/DDBJ whole genome shotgun (WGS) entry which is preliminary data.</text>
</comment>
<dbReference type="PANTHER" id="PTHR43176:SF3">
    <property type="entry name" value="3-HYDROXYISOBUTYRYL-COA HYDROLASE, MITOCHONDRIAL"/>
    <property type="match status" value="1"/>
</dbReference>
<name>A0ABU2YNU8_9ACTN</name>
<dbReference type="PANTHER" id="PTHR43176">
    <property type="entry name" value="3-HYDROXYISOBUTYRYL-COA HYDROLASE-RELATED"/>
    <property type="match status" value="1"/>
</dbReference>
<dbReference type="InterPro" id="IPR045004">
    <property type="entry name" value="ECH_dom"/>
</dbReference>
<evidence type="ECO:0000259" key="4">
    <source>
        <dbReference type="Pfam" id="PF16113"/>
    </source>
</evidence>
<evidence type="ECO:0000256" key="3">
    <source>
        <dbReference type="ARBA" id="ARBA00022801"/>
    </source>
</evidence>
<feature type="domain" description="Enoyl-CoA hydratase/isomerase" evidence="4">
    <location>
        <begin position="17"/>
        <end position="337"/>
    </location>
</feature>
<dbReference type="InterPro" id="IPR029045">
    <property type="entry name" value="ClpP/crotonase-like_dom_sf"/>
</dbReference>
<protein>
    <recommendedName>
        <fullName evidence="2">3-hydroxyisobutyryl-CoA hydrolase</fullName>
        <ecNumber evidence="2">3.1.2.4</ecNumber>
    </recommendedName>
</protein>
<dbReference type="NCBIfam" id="NF004127">
    <property type="entry name" value="PRK05617.1"/>
    <property type="match status" value="1"/>
</dbReference>
<sequence>MTGGDEPVLLHTDGRAAHIVLNRPRALNALDHTMVRRVDEALTAWEHDPAVETVVVTGAGERGLCAGGDIRVVHDDARDGDGTASAAFWRDEYHLNARIAHYPKPYVAVMDGIVMGGGVGISAHGSVRIVTERSRIAMPETGIGFVPDVGGTRLLALAPGELGTLLALTGTAIGAADALLCGLADHYVPSASLGTLLDDLAELPAQDAVARHVRQPPPGELAQRREWIDACFAADAAEEIVRRLLAHGDPAAKETAETLLAKSPTAVKVTLTAVRRARSLGSLEQALDQEYRVSCAALATADLVEGIRAQVIDKDRRPRWSPATLTDVTDADVHRFFAPLGDRELGLGPGPGRTDHDNT</sequence>
<dbReference type="RefSeq" id="WP_033528694.1">
    <property type="nucleotide sequence ID" value="NZ_JAVRFJ010000001.1"/>
</dbReference>
<keyword evidence="3" id="KW-0378">Hydrolase</keyword>
<dbReference type="EC" id="3.1.2.4" evidence="2"/>
<dbReference type="Proteomes" id="UP001180737">
    <property type="component" value="Unassembled WGS sequence"/>
</dbReference>
<comment type="catalytic activity">
    <reaction evidence="1">
        <text>3-hydroxy-2-methylpropanoyl-CoA + H2O = 3-hydroxy-2-methylpropanoate + CoA + H(+)</text>
        <dbReference type="Rhea" id="RHEA:20888"/>
        <dbReference type="ChEBI" id="CHEBI:11805"/>
        <dbReference type="ChEBI" id="CHEBI:15377"/>
        <dbReference type="ChEBI" id="CHEBI:15378"/>
        <dbReference type="ChEBI" id="CHEBI:57287"/>
        <dbReference type="ChEBI" id="CHEBI:57340"/>
        <dbReference type="EC" id="3.1.2.4"/>
    </reaction>
</comment>
<evidence type="ECO:0000256" key="1">
    <source>
        <dbReference type="ARBA" id="ARBA00001709"/>
    </source>
</evidence>
<dbReference type="InterPro" id="IPR032259">
    <property type="entry name" value="HIBYL-CoA-H"/>
</dbReference>
<gene>
    <name evidence="5" type="ORF">RM704_00630</name>
</gene>
<dbReference type="Pfam" id="PF16113">
    <property type="entry name" value="ECH_2"/>
    <property type="match status" value="1"/>
</dbReference>
<reference evidence="5" key="1">
    <citation type="submission" date="2024-05" db="EMBL/GenBank/DDBJ databases">
        <title>30 novel species of actinomycetes from the DSMZ collection.</title>
        <authorList>
            <person name="Nouioui I."/>
        </authorList>
    </citation>
    <scope>NUCLEOTIDE SEQUENCE</scope>
    <source>
        <strain evidence="5">DSM 3412</strain>
    </source>
</reference>
<evidence type="ECO:0000313" key="6">
    <source>
        <dbReference type="Proteomes" id="UP001180737"/>
    </source>
</evidence>
<dbReference type="CDD" id="cd06558">
    <property type="entry name" value="crotonase-like"/>
    <property type="match status" value="1"/>
</dbReference>